<feature type="region of interest" description="Disordered" evidence="1">
    <location>
        <begin position="229"/>
        <end position="249"/>
    </location>
</feature>
<organism evidence="2 3">
    <name type="scientific">Shouchella lehensis</name>
    <dbReference type="NCBI Taxonomy" id="300825"/>
    <lineage>
        <taxon>Bacteria</taxon>
        <taxon>Bacillati</taxon>
        <taxon>Bacillota</taxon>
        <taxon>Bacilli</taxon>
        <taxon>Bacillales</taxon>
        <taxon>Bacillaceae</taxon>
        <taxon>Shouchella</taxon>
    </lineage>
</organism>
<protein>
    <recommendedName>
        <fullName evidence="4">Helix-turn-helix domain-containing protein</fullName>
    </recommendedName>
</protein>
<proteinExistence type="predicted"/>
<accession>A0A4Y7WDY7</accession>
<reference evidence="2 3" key="1">
    <citation type="submission" date="2019-03" db="EMBL/GenBank/DDBJ databases">
        <authorList>
            <person name="Liu G."/>
        </authorList>
    </citation>
    <scope>NUCLEOTIDE SEQUENCE [LARGE SCALE GENOMIC DNA]</scope>
    <source>
        <strain evidence="2 3">DSM 19099</strain>
    </source>
</reference>
<gene>
    <name evidence="2" type="ORF">E2L03_20040</name>
</gene>
<comment type="caution">
    <text evidence="2">The sequence shown here is derived from an EMBL/GenBank/DDBJ whole genome shotgun (WGS) entry which is preliminary data.</text>
</comment>
<sequence>MGIYRVNKNTNYVVMDKKALHDEKLSWKAKGLHAYMLSMPDDWRFYREELSKHAKDGVDTVKTALKELSDQGYLKRVRKNDENGKLTWETIVYEIPQPEVGKTPVEEPLVDKPLVENPLLLSNKELSNKELSNKELKDKTEQKLALKSYSDDFEHFWSSYPRKVDKKMAYQKWREVTKKYSPTDIMFGLNGYCRDIKRKKTEPEYIKHAKTFLHNECFKEYKGGSEDVKSSGNPEYEGYNFDKEFTPNF</sequence>
<evidence type="ECO:0000313" key="3">
    <source>
        <dbReference type="Proteomes" id="UP000298210"/>
    </source>
</evidence>
<evidence type="ECO:0008006" key="4">
    <source>
        <dbReference type="Google" id="ProtNLM"/>
    </source>
</evidence>
<dbReference type="RefSeq" id="WP_134260320.1">
    <property type="nucleotide sequence ID" value="NZ_LDIM01000012.1"/>
</dbReference>
<evidence type="ECO:0000256" key="1">
    <source>
        <dbReference type="SAM" id="MobiDB-lite"/>
    </source>
</evidence>
<name>A0A4Y7WDY7_9BACI</name>
<dbReference type="AlphaFoldDB" id="A0A4Y7WDY7"/>
<dbReference type="Proteomes" id="UP000298210">
    <property type="component" value="Unassembled WGS sequence"/>
</dbReference>
<dbReference type="EMBL" id="SNUX01000005">
    <property type="protein sequence ID" value="TES45676.1"/>
    <property type="molecule type" value="Genomic_DNA"/>
</dbReference>
<feature type="compositionally biased region" description="Basic and acidic residues" evidence="1">
    <location>
        <begin position="240"/>
        <end position="249"/>
    </location>
</feature>
<evidence type="ECO:0000313" key="2">
    <source>
        <dbReference type="EMBL" id="TES45676.1"/>
    </source>
</evidence>